<organism evidence="1 2">
    <name type="scientific">Rubritalea halochordaticola</name>
    <dbReference type="NCBI Taxonomy" id="714537"/>
    <lineage>
        <taxon>Bacteria</taxon>
        <taxon>Pseudomonadati</taxon>
        <taxon>Verrucomicrobiota</taxon>
        <taxon>Verrucomicrobiia</taxon>
        <taxon>Verrucomicrobiales</taxon>
        <taxon>Rubritaleaceae</taxon>
        <taxon>Rubritalea</taxon>
    </lineage>
</organism>
<sequence>MSVDDYYDYFPIQQEGVDLLKRGRLLEELCGELSKYGRVATFDSDFADFYFGPNTSEFDFIGLVSDICDPAVIVSVLRVLKSYKGEKVSIDADELEVGILNENEIVYYLSDDEDTKPLAQFGLISK</sequence>
<evidence type="ECO:0000313" key="2">
    <source>
        <dbReference type="Proteomes" id="UP001424741"/>
    </source>
</evidence>
<name>A0ABP9V4H7_9BACT</name>
<proteinExistence type="predicted"/>
<comment type="caution">
    <text evidence="1">The sequence shown here is derived from an EMBL/GenBank/DDBJ whole genome shotgun (WGS) entry which is preliminary data.</text>
</comment>
<dbReference type="RefSeq" id="WP_346190055.1">
    <property type="nucleotide sequence ID" value="NZ_BAABRL010000016.1"/>
</dbReference>
<accession>A0ABP9V4H7</accession>
<dbReference type="Proteomes" id="UP001424741">
    <property type="component" value="Unassembled WGS sequence"/>
</dbReference>
<keyword evidence="2" id="KW-1185">Reference proteome</keyword>
<evidence type="ECO:0000313" key="1">
    <source>
        <dbReference type="EMBL" id="GAA5497562.1"/>
    </source>
</evidence>
<dbReference type="EMBL" id="BAABRL010000016">
    <property type="protein sequence ID" value="GAA5497562.1"/>
    <property type="molecule type" value="Genomic_DNA"/>
</dbReference>
<reference evidence="1 2" key="1">
    <citation type="submission" date="2024-02" db="EMBL/GenBank/DDBJ databases">
        <title>Rubritalea halochordaticola NBRC 107102.</title>
        <authorList>
            <person name="Ichikawa N."/>
            <person name="Katano-Makiyama Y."/>
            <person name="Hidaka K."/>
        </authorList>
    </citation>
    <scope>NUCLEOTIDE SEQUENCE [LARGE SCALE GENOMIC DNA]</scope>
    <source>
        <strain evidence="1 2">NBRC 107102</strain>
    </source>
</reference>
<protein>
    <submittedName>
        <fullName evidence="1">Uncharacterized protein</fullName>
    </submittedName>
</protein>
<gene>
    <name evidence="1" type="ORF">Rhal01_03758</name>
</gene>